<evidence type="ECO:0000256" key="1">
    <source>
        <dbReference type="SAM" id="MobiDB-lite"/>
    </source>
</evidence>
<feature type="compositionally biased region" description="Basic and acidic residues" evidence="1">
    <location>
        <begin position="819"/>
        <end position="834"/>
    </location>
</feature>
<feature type="compositionally biased region" description="Basic and acidic residues" evidence="1">
    <location>
        <begin position="587"/>
        <end position="601"/>
    </location>
</feature>
<proteinExistence type="predicted"/>
<evidence type="ECO:0000313" key="2">
    <source>
        <dbReference type="EMBL" id="KAK6349471.1"/>
    </source>
</evidence>
<accession>A0AAV9UU32</accession>
<comment type="caution">
    <text evidence="2">The sequence shown here is derived from an EMBL/GenBank/DDBJ whole genome shotgun (WGS) entry which is preliminary data.</text>
</comment>
<evidence type="ECO:0000313" key="3">
    <source>
        <dbReference type="Proteomes" id="UP001375240"/>
    </source>
</evidence>
<dbReference type="InterPro" id="IPR009836">
    <property type="entry name" value="GRDP-like"/>
</dbReference>
<gene>
    <name evidence="2" type="ORF">TWF696_005755</name>
</gene>
<dbReference type="Proteomes" id="UP001375240">
    <property type="component" value="Unassembled WGS sequence"/>
</dbReference>
<dbReference type="Pfam" id="PF07173">
    <property type="entry name" value="GRDP-like"/>
    <property type="match status" value="1"/>
</dbReference>
<reference evidence="2 3" key="1">
    <citation type="submission" date="2019-10" db="EMBL/GenBank/DDBJ databases">
        <authorList>
            <person name="Palmer J.M."/>
        </authorList>
    </citation>
    <scope>NUCLEOTIDE SEQUENCE [LARGE SCALE GENOMIC DNA]</scope>
    <source>
        <strain evidence="2 3">TWF696</strain>
    </source>
</reference>
<feature type="region of interest" description="Disordered" evidence="1">
    <location>
        <begin position="819"/>
        <end position="842"/>
    </location>
</feature>
<protein>
    <submittedName>
        <fullName evidence="2">Uncharacterized protein</fullName>
    </submittedName>
</protein>
<name>A0AAV9UU32_9PEZI</name>
<dbReference type="EMBL" id="JAVHNQ010000004">
    <property type="protein sequence ID" value="KAK6349471.1"/>
    <property type="molecule type" value="Genomic_DNA"/>
</dbReference>
<keyword evidence="3" id="KW-1185">Reference proteome</keyword>
<sequence length="901" mass="105886">MHLQLESTSQALKQETAHYPFICDSGFKFHPDKPGRFDTKAVREHCELILNHFTKALENIGKRAPLTFKRAWFTNHDSQLILEAAERSERRLLVHVLRYTEAKYGVHLEAQQLQLDHFMRKGRTTSNTKRAMGLMPLPYIDLAIFHYCHMLSSGCYQDDIHRSINRLYGELRMEDPTPLLDLPFPLERILDLYNDKKKAADGSLRPKNFDFEPLNGKHAATDYLHWPEGGPLTPGGTRLLDEIPERMLCARCDRDIYFTKDKGETWFSFLEGEDVLCRHCGCFNNLLTLKWMYFRDDMVGLRQAISYFRKPEATKPTEFPDMLGRHRLGTDAGRHSIDRVLRHSLPNEDWERLIAALKEGMGYEADWADLLAQARIIDRDLPSTNINKNVIRTECNTFWCDLIHRYKTTLNHVTTVDFYASIANLRNFADNIDRLYDLSQEGNAEPSRDVNGVSKVLDKLKLGSKLGHENRNMIPEGSGLKYERFMKLKAKHPTKDLLPTIAIELVWRTHLLYPAYYHRWCLQNLNCWVDHAFDKDENRSLDTIKRRYDETAELWWKEYNEEYVADPKKWQQYFTITNKYTNGWMPRDKRTGLTTAQEERRKKPYWAQNHESNPPELNEDEQEELYQTLFDSRETRQLITTRLVYRFLLSKLKTKNSMKDPRASCLDTYLDKHWEDKHNELLAIVDYFPALNRRMTKQVDSTIIAINILFKYDVEPPTSAEEIFKQKDMTLVDVLPERLLMWLCLRHCQRLHYRRMIPEFMRVLHLNDVMRYRVEISPADISAARVISFLETHYADVIRRVVKKCEPLFERYIIDDESKLPPSPPHDRRREPRALRSTIEDEEARMSLASSGWRPGFSLHSTQRASNSLRATSLDGASDLEGMILDMFPMMLGEDRRTSMN</sequence>
<feature type="region of interest" description="Disordered" evidence="1">
    <location>
        <begin position="587"/>
        <end position="621"/>
    </location>
</feature>
<dbReference type="AlphaFoldDB" id="A0AAV9UU32"/>
<organism evidence="2 3">
    <name type="scientific">Orbilia brochopaga</name>
    <dbReference type="NCBI Taxonomy" id="3140254"/>
    <lineage>
        <taxon>Eukaryota</taxon>
        <taxon>Fungi</taxon>
        <taxon>Dikarya</taxon>
        <taxon>Ascomycota</taxon>
        <taxon>Pezizomycotina</taxon>
        <taxon>Orbiliomycetes</taxon>
        <taxon>Orbiliales</taxon>
        <taxon>Orbiliaceae</taxon>
        <taxon>Orbilia</taxon>
    </lineage>
</organism>